<accession>A0A433JE13</accession>
<dbReference type="InterPro" id="IPR038488">
    <property type="entry name" value="Integrase_DNA-bd_sf"/>
</dbReference>
<dbReference type="InterPro" id="IPR025166">
    <property type="entry name" value="Integrase_DNA_bind_dom"/>
</dbReference>
<evidence type="ECO:0000256" key="2">
    <source>
        <dbReference type="ARBA" id="ARBA00022908"/>
    </source>
</evidence>
<dbReference type="InterPro" id="IPR002104">
    <property type="entry name" value="Integrase_catalytic"/>
</dbReference>
<gene>
    <name evidence="8" type="ORF">EJ913_04165</name>
</gene>
<dbReference type="GO" id="GO:0006310">
    <property type="term" value="P:DNA recombination"/>
    <property type="evidence" value="ECO:0007669"/>
    <property type="project" value="UniProtKB-KW"/>
</dbReference>
<evidence type="ECO:0000256" key="1">
    <source>
        <dbReference type="ARBA" id="ARBA00008857"/>
    </source>
</evidence>
<sequence length="421" mass="46149">MGMEAKITKKLVDQVQAGDRDLLVFDTLLKGFVLKVTPKGAKVYLVIYRMGGRDTPKQKVTIGRHGSPWTPDQARTEAEKLLASVKQGTDPAAEKKARTKRGATVSDLADSYLTEHVEVKNKASTATGFRRLVEKEIKPALGKLQVDKVTRADVAKLHHDMRDTPRQANQTLAVLSKMFGLAEVWGMRPDETNPCKKIERYRENKRERFLSTPEVERLGKVLAELDQTTEVHETVLAGLRLLLLTGCRLGEVLALRWDDVVEGAVLIRDGKAGARIHTIGALAQAFLADLPRTSVWVLPAPLDLKKPLPNSTISHAWGTVRTKAGLEDVHLHDLRHTVGTYAGQTGANAFLVRDKLGHKTLAMTGRYVNRDANPLRELSDKIEGRIMGALNAGAATAKGEVAGAEVASLPETKKRKRAGVT</sequence>
<dbReference type="PANTHER" id="PTHR30629:SF2">
    <property type="entry name" value="PROPHAGE INTEGRASE INTS-RELATED"/>
    <property type="match status" value="1"/>
</dbReference>
<dbReference type="Pfam" id="PF13356">
    <property type="entry name" value="Arm-DNA-bind_3"/>
    <property type="match status" value="1"/>
</dbReference>
<dbReference type="PANTHER" id="PTHR30629">
    <property type="entry name" value="PROPHAGE INTEGRASE"/>
    <property type="match status" value="1"/>
</dbReference>
<evidence type="ECO:0000256" key="5">
    <source>
        <dbReference type="PROSITE-ProRule" id="PRU01248"/>
    </source>
</evidence>
<dbReference type="Pfam" id="PF00589">
    <property type="entry name" value="Phage_integrase"/>
    <property type="match status" value="1"/>
</dbReference>
<evidence type="ECO:0000313" key="9">
    <source>
        <dbReference type="Proteomes" id="UP000280346"/>
    </source>
</evidence>
<evidence type="ECO:0000256" key="3">
    <source>
        <dbReference type="ARBA" id="ARBA00023125"/>
    </source>
</evidence>
<evidence type="ECO:0000259" key="6">
    <source>
        <dbReference type="PROSITE" id="PS51898"/>
    </source>
</evidence>
<dbReference type="SUPFAM" id="SSF56349">
    <property type="entry name" value="DNA breaking-rejoining enzymes"/>
    <property type="match status" value="1"/>
</dbReference>
<dbReference type="PROSITE" id="PS51900">
    <property type="entry name" value="CB"/>
    <property type="match status" value="1"/>
</dbReference>
<dbReference type="Pfam" id="PF14659">
    <property type="entry name" value="Phage_int_SAM_3"/>
    <property type="match status" value="1"/>
</dbReference>
<dbReference type="EMBL" id="RZIJ01000002">
    <property type="protein sequence ID" value="RUQ75061.1"/>
    <property type="molecule type" value="Genomic_DNA"/>
</dbReference>
<dbReference type="AlphaFoldDB" id="A0A433JE13"/>
<dbReference type="Gene3D" id="3.30.160.390">
    <property type="entry name" value="Integrase, DNA-binding domain"/>
    <property type="match status" value="1"/>
</dbReference>
<evidence type="ECO:0000259" key="7">
    <source>
        <dbReference type="PROSITE" id="PS51900"/>
    </source>
</evidence>
<dbReference type="Proteomes" id="UP000280346">
    <property type="component" value="Unassembled WGS sequence"/>
</dbReference>
<dbReference type="Gene3D" id="1.10.443.10">
    <property type="entry name" value="Intergrase catalytic core"/>
    <property type="match status" value="1"/>
</dbReference>
<keyword evidence="3 5" id="KW-0238">DNA-binding</keyword>
<feature type="domain" description="Core-binding (CB)" evidence="7">
    <location>
        <begin position="103"/>
        <end position="183"/>
    </location>
</feature>
<dbReference type="InterPro" id="IPR013762">
    <property type="entry name" value="Integrase-like_cat_sf"/>
</dbReference>
<comment type="caution">
    <text evidence="8">The sequence shown here is derived from an EMBL/GenBank/DDBJ whole genome shotgun (WGS) entry which is preliminary data.</text>
</comment>
<dbReference type="InterPro" id="IPR010998">
    <property type="entry name" value="Integrase_recombinase_N"/>
</dbReference>
<proteinExistence type="inferred from homology"/>
<dbReference type="InterPro" id="IPR050808">
    <property type="entry name" value="Phage_Integrase"/>
</dbReference>
<protein>
    <submittedName>
        <fullName evidence="8">DUF4102 domain-containing protein</fullName>
    </submittedName>
</protein>
<dbReference type="GO" id="GO:0003677">
    <property type="term" value="F:DNA binding"/>
    <property type="evidence" value="ECO:0007669"/>
    <property type="project" value="UniProtKB-UniRule"/>
</dbReference>
<keyword evidence="4" id="KW-0233">DNA recombination</keyword>
<organism evidence="8 9">
    <name type="scientific">Azospirillum doebereinerae</name>
    <dbReference type="NCBI Taxonomy" id="92933"/>
    <lineage>
        <taxon>Bacteria</taxon>
        <taxon>Pseudomonadati</taxon>
        <taxon>Pseudomonadota</taxon>
        <taxon>Alphaproteobacteria</taxon>
        <taxon>Rhodospirillales</taxon>
        <taxon>Azospirillaceae</taxon>
        <taxon>Azospirillum</taxon>
    </lineage>
</organism>
<dbReference type="InterPro" id="IPR044068">
    <property type="entry name" value="CB"/>
</dbReference>
<feature type="domain" description="Tyr recombinase" evidence="6">
    <location>
        <begin position="205"/>
        <end position="380"/>
    </location>
</feature>
<reference evidence="8 9" key="1">
    <citation type="submission" date="2018-12" db="EMBL/GenBank/DDBJ databases">
        <authorList>
            <person name="Yang Y."/>
        </authorList>
    </citation>
    <scope>NUCLEOTIDE SEQUENCE [LARGE SCALE GENOMIC DNA]</scope>
    <source>
        <strain evidence="8 9">GSF71</strain>
    </source>
</reference>
<dbReference type="InterPro" id="IPR011010">
    <property type="entry name" value="DNA_brk_join_enz"/>
</dbReference>
<dbReference type="Gene3D" id="1.10.150.130">
    <property type="match status" value="1"/>
</dbReference>
<keyword evidence="9" id="KW-1185">Reference proteome</keyword>
<evidence type="ECO:0000256" key="4">
    <source>
        <dbReference type="ARBA" id="ARBA00023172"/>
    </source>
</evidence>
<evidence type="ECO:0000313" key="8">
    <source>
        <dbReference type="EMBL" id="RUQ75061.1"/>
    </source>
</evidence>
<comment type="similarity">
    <text evidence="1">Belongs to the 'phage' integrase family.</text>
</comment>
<dbReference type="InterPro" id="IPR004107">
    <property type="entry name" value="Integrase_SAM-like_N"/>
</dbReference>
<name>A0A433JE13_9PROT</name>
<dbReference type="OrthoDB" id="7298605at2"/>
<dbReference type="PROSITE" id="PS51898">
    <property type="entry name" value="TYR_RECOMBINASE"/>
    <property type="match status" value="1"/>
</dbReference>
<dbReference type="GO" id="GO:0015074">
    <property type="term" value="P:DNA integration"/>
    <property type="evidence" value="ECO:0007669"/>
    <property type="project" value="UniProtKB-KW"/>
</dbReference>
<keyword evidence="2" id="KW-0229">DNA integration</keyword>